<keyword evidence="1" id="KW-0853">WD repeat</keyword>
<dbReference type="Proteomes" id="UP000717328">
    <property type="component" value="Unassembled WGS sequence"/>
</dbReference>
<dbReference type="GO" id="GO:0005774">
    <property type="term" value="C:vacuolar membrane"/>
    <property type="evidence" value="ECO:0007669"/>
    <property type="project" value="TreeGrafter"/>
</dbReference>
<proteinExistence type="predicted"/>
<dbReference type="SUPFAM" id="SSF50978">
    <property type="entry name" value="WD40 repeat-like"/>
    <property type="match status" value="1"/>
</dbReference>
<feature type="compositionally biased region" description="Polar residues" evidence="2">
    <location>
        <begin position="1"/>
        <end position="10"/>
    </location>
</feature>
<evidence type="ECO:0000256" key="1">
    <source>
        <dbReference type="PROSITE-ProRule" id="PRU00221"/>
    </source>
</evidence>
<dbReference type="SMART" id="SM00320">
    <property type="entry name" value="WD40"/>
    <property type="match status" value="5"/>
</dbReference>
<dbReference type="PROSITE" id="PS50294">
    <property type="entry name" value="WD_REPEATS_REGION"/>
    <property type="match status" value="1"/>
</dbReference>
<feature type="region of interest" description="Disordered" evidence="2">
    <location>
        <begin position="1"/>
        <end position="24"/>
    </location>
</feature>
<feature type="repeat" description="WD" evidence="1">
    <location>
        <begin position="288"/>
        <end position="330"/>
    </location>
</feature>
<feature type="region of interest" description="Disordered" evidence="2">
    <location>
        <begin position="544"/>
        <end position="582"/>
    </location>
</feature>
<organism evidence="3 4">
    <name type="scientific">Sphagnurus paluster</name>
    <dbReference type="NCBI Taxonomy" id="117069"/>
    <lineage>
        <taxon>Eukaryota</taxon>
        <taxon>Fungi</taxon>
        <taxon>Dikarya</taxon>
        <taxon>Basidiomycota</taxon>
        <taxon>Agaricomycotina</taxon>
        <taxon>Agaricomycetes</taxon>
        <taxon>Agaricomycetidae</taxon>
        <taxon>Agaricales</taxon>
        <taxon>Tricholomatineae</taxon>
        <taxon>Lyophyllaceae</taxon>
        <taxon>Sphagnurus</taxon>
    </lineage>
</organism>
<dbReference type="GO" id="GO:0034198">
    <property type="term" value="P:cellular response to amino acid starvation"/>
    <property type="evidence" value="ECO:0007669"/>
    <property type="project" value="TreeGrafter"/>
</dbReference>
<dbReference type="PANTHER" id="PTHR46170:SF1">
    <property type="entry name" value="GATOR COMPLEX PROTEIN WDR59"/>
    <property type="match status" value="1"/>
</dbReference>
<keyword evidence="4" id="KW-1185">Reference proteome</keyword>
<feature type="compositionally biased region" description="Basic and acidic residues" evidence="2">
    <location>
        <begin position="553"/>
        <end position="571"/>
    </location>
</feature>
<feature type="compositionally biased region" description="Polar residues" evidence="2">
    <location>
        <begin position="1144"/>
        <end position="1167"/>
    </location>
</feature>
<dbReference type="OrthoDB" id="311712at2759"/>
<evidence type="ECO:0000256" key="2">
    <source>
        <dbReference type="SAM" id="MobiDB-lite"/>
    </source>
</evidence>
<reference evidence="3" key="1">
    <citation type="submission" date="2021-02" db="EMBL/GenBank/DDBJ databases">
        <authorList>
            <person name="Nieuwenhuis M."/>
            <person name="Van De Peppel L.J.J."/>
        </authorList>
    </citation>
    <scope>NUCLEOTIDE SEQUENCE</scope>
    <source>
        <strain evidence="3">D49</strain>
    </source>
</reference>
<dbReference type="InterPro" id="IPR049567">
    <property type="entry name" value="WDR59-like"/>
</dbReference>
<feature type="region of interest" description="Disordered" evidence="2">
    <location>
        <begin position="1023"/>
        <end position="1066"/>
    </location>
</feature>
<evidence type="ECO:0000313" key="3">
    <source>
        <dbReference type="EMBL" id="KAG5653422.1"/>
    </source>
</evidence>
<evidence type="ECO:0000313" key="4">
    <source>
        <dbReference type="Proteomes" id="UP000717328"/>
    </source>
</evidence>
<feature type="compositionally biased region" description="Basic and acidic residues" evidence="2">
    <location>
        <begin position="11"/>
        <end position="24"/>
    </location>
</feature>
<feature type="region of interest" description="Disordered" evidence="2">
    <location>
        <begin position="771"/>
        <end position="792"/>
    </location>
</feature>
<dbReference type="Pfam" id="PF00400">
    <property type="entry name" value="WD40"/>
    <property type="match status" value="1"/>
</dbReference>
<dbReference type="Gene3D" id="2.130.10.10">
    <property type="entry name" value="YVTN repeat-like/Quinoprotein amine dehydrogenase"/>
    <property type="match status" value="1"/>
</dbReference>
<feature type="region of interest" description="Disordered" evidence="2">
    <location>
        <begin position="475"/>
        <end position="496"/>
    </location>
</feature>
<feature type="compositionally biased region" description="Low complexity" evidence="2">
    <location>
        <begin position="1044"/>
        <end position="1066"/>
    </location>
</feature>
<feature type="region of interest" description="Disordered" evidence="2">
    <location>
        <begin position="61"/>
        <end position="102"/>
    </location>
</feature>
<dbReference type="GO" id="GO:0035859">
    <property type="term" value="C:Seh1-associated complex"/>
    <property type="evidence" value="ECO:0007669"/>
    <property type="project" value="TreeGrafter"/>
</dbReference>
<dbReference type="GO" id="GO:0035591">
    <property type="term" value="F:signaling adaptor activity"/>
    <property type="evidence" value="ECO:0007669"/>
    <property type="project" value="TreeGrafter"/>
</dbReference>
<feature type="region of interest" description="Disordered" evidence="2">
    <location>
        <begin position="1128"/>
        <end position="1171"/>
    </location>
</feature>
<dbReference type="EMBL" id="JABCKI010000054">
    <property type="protein sequence ID" value="KAG5653422.1"/>
    <property type="molecule type" value="Genomic_DNA"/>
</dbReference>
<accession>A0A9P7GUN8</accession>
<name>A0A9P7GUN8_9AGAR</name>
<protein>
    <submittedName>
        <fullName evidence="3">Uncharacterized protein</fullName>
    </submittedName>
</protein>
<reference evidence="3" key="2">
    <citation type="submission" date="2021-10" db="EMBL/GenBank/DDBJ databases">
        <title>Phylogenomics reveals ancestral predisposition of the termite-cultivated fungus Termitomyces towards a domesticated lifestyle.</title>
        <authorList>
            <person name="Auxier B."/>
            <person name="Grum-Grzhimaylo A."/>
            <person name="Cardenas M.E."/>
            <person name="Lodge J.D."/>
            <person name="Laessoe T."/>
            <person name="Pedersen O."/>
            <person name="Smith M.E."/>
            <person name="Kuyper T.W."/>
            <person name="Franco-Molano E.A."/>
            <person name="Baroni T.J."/>
            <person name="Aanen D.K."/>
        </authorList>
    </citation>
    <scope>NUCLEOTIDE SEQUENCE</scope>
    <source>
        <strain evidence="3">D49</strain>
    </source>
</reference>
<dbReference type="PANTHER" id="PTHR46170">
    <property type="entry name" value="GATOR COMPLEX PROTEIN WDR59"/>
    <property type="match status" value="1"/>
</dbReference>
<dbReference type="InterPro" id="IPR001680">
    <property type="entry name" value="WD40_rpt"/>
</dbReference>
<gene>
    <name evidence="3" type="ORF">H0H81_000533</name>
</gene>
<dbReference type="GO" id="GO:1904263">
    <property type="term" value="P:positive regulation of TORC1 signaling"/>
    <property type="evidence" value="ECO:0007669"/>
    <property type="project" value="TreeGrafter"/>
</dbReference>
<comment type="caution">
    <text evidence="3">The sequence shown here is derived from an EMBL/GenBank/DDBJ whole genome shotgun (WGS) entry which is preliminary data.</text>
</comment>
<dbReference type="InterPro" id="IPR015943">
    <property type="entry name" value="WD40/YVTN_repeat-like_dom_sf"/>
</dbReference>
<dbReference type="PROSITE" id="PS50082">
    <property type="entry name" value="WD_REPEATS_2"/>
    <property type="match status" value="1"/>
</dbReference>
<dbReference type="InterPro" id="IPR036322">
    <property type="entry name" value="WD40_repeat_dom_sf"/>
</dbReference>
<sequence>MAEASPTRTSRYLDDSRKSRRNSIDLRQHALLSTTPALASGQEWHRNPVFAPPASLLNSRQASSVSLADSVDNERLERRRSRMGTPPTVITEPASPEDSSNFKRSLQIDMKKLVGDAVGNMSISPSSRDVVLAARRGLFIIDLEAPLEVPRFLPQGGTWDVADVQWNPHPSRAEYIVSTSSEKLLIWNLLLVGQTSIEFILHAHYRAITDINWHTTECDTVISTGIDSWLWAWDLREPRKPIFGLSAFEAGGTQVKWNRQDGNILASSHSNEVLIWDRRKGSLPIKRIQAHNSKIYGIDWAHDRRDELITCSLDRTIKVWDTATADPEPRTTIRTAYPVWRARALPFGHGVLSLPQRGATALEMFSQDRPDMPVERFEGHTDVVKEFVWRKGGEDEFQLITWSKDRTLRFWPVDSDQAGHALPPTRGRARRTELSPSISYRNPPEGTDYLPALSAPVGHRQILAGVWAPLPPTVPVASTRSQGGKMSRGNPHISTTRMPMDAVTWLSNVKVGERRGSSEGMGAGSAEVSRLRDRLLDLGDVGSSEGLLVGEMDPEKGERRRRSESQARIEGDNGQNQSLPDEITSVLKKLDPNKTKIRLEKHELTKKRTCTLGLHGPWGDTSSVFIRVTFTFPRDYPQASYPGGIPIVELERNPLITPKDRAFMLRRLTAIRERRRPCLEICLRFLLYRDEEGPGLPLALDESSSSEEDEVPISVGARRPKDTTVTVLRSTKNLVEPRTSQGTFGPNGELVCFFRAPTRIVRNVLRGLSDSPATPAEDVISAPPAHAEPPSAPRMFQSPSLISDAVRRLGQSATDRHLKVPEASRRLGDRHNILRIMTNLLTLQPKPKSAQVPDDEGRPLPDILKSYALLSAPRRSTVFIENTTNIAGADRKVAKDYVFGEPEGMGQAPGNRDGGGLKEVCARNAKAARLHGRYDHERVFSLLEALLPASSKRVPTFDSLALKVMLGMYQDFAQNKDVQMLAMLSVLLLQTHKTSTTRRTVHDSPEVGSDLRTAVPKFTGVDYFSLGRGRSPQSERPPPWLRRPSTPSQQQQLAASLSSSTSSRGSWSSLFNTGSMRQFMTGVQDTFKEGLSSPLETPSTISATLYSPIPGSGTGSLDTAFPALKIDKMSRVTDNRRKKRKDQQGSVALSTGSAITPPMTESKSWNESLPLPLPVKTSTSTGHRRTPLAQVVDPSNQTVRYRRVVVFQPPVAPIPERPPEGFSDALLEQFRAHVHVYADLLVRWQLYHKRLELLKSVKRQSGPYGSSHIHTIGRTFACLYAVYESVATRRQPMPVVFRPVFFGQV</sequence>